<feature type="transmembrane region" description="Helical" evidence="6">
    <location>
        <begin position="252"/>
        <end position="271"/>
    </location>
</feature>
<protein>
    <submittedName>
        <fullName evidence="7">O-antigen/teichoic acid export membrane protein</fullName>
    </submittedName>
</protein>
<accession>A0ABR6KRZ1</accession>
<evidence type="ECO:0000256" key="3">
    <source>
        <dbReference type="ARBA" id="ARBA00022692"/>
    </source>
</evidence>
<feature type="transmembrane region" description="Helical" evidence="6">
    <location>
        <begin position="179"/>
        <end position="201"/>
    </location>
</feature>
<keyword evidence="5 6" id="KW-0472">Membrane</keyword>
<keyword evidence="2" id="KW-1003">Cell membrane</keyword>
<dbReference type="PANTHER" id="PTHR30250:SF11">
    <property type="entry name" value="O-ANTIGEN TRANSPORTER-RELATED"/>
    <property type="match status" value="1"/>
</dbReference>
<gene>
    <name evidence="7" type="ORF">GGQ57_004134</name>
</gene>
<dbReference type="InterPro" id="IPR050833">
    <property type="entry name" value="Poly_Biosynth_Transport"/>
</dbReference>
<comment type="subcellular location">
    <subcellularLocation>
        <location evidence="1">Cell membrane</location>
        <topology evidence="1">Multi-pass membrane protein</topology>
    </subcellularLocation>
</comment>
<evidence type="ECO:0000256" key="2">
    <source>
        <dbReference type="ARBA" id="ARBA00022475"/>
    </source>
</evidence>
<keyword evidence="3 6" id="KW-0812">Transmembrane</keyword>
<feature type="transmembrane region" description="Helical" evidence="6">
    <location>
        <begin position="430"/>
        <end position="451"/>
    </location>
</feature>
<evidence type="ECO:0000313" key="8">
    <source>
        <dbReference type="Proteomes" id="UP000533637"/>
    </source>
</evidence>
<feature type="transmembrane region" description="Helical" evidence="6">
    <location>
        <begin position="12"/>
        <end position="31"/>
    </location>
</feature>
<evidence type="ECO:0000256" key="4">
    <source>
        <dbReference type="ARBA" id="ARBA00022989"/>
    </source>
</evidence>
<feature type="transmembrane region" description="Helical" evidence="6">
    <location>
        <begin position="340"/>
        <end position="358"/>
    </location>
</feature>
<dbReference type="PANTHER" id="PTHR30250">
    <property type="entry name" value="PST FAMILY PREDICTED COLANIC ACID TRANSPORTER"/>
    <property type="match status" value="1"/>
</dbReference>
<evidence type="ECO:0000256" key="1">
    <source>
        <dbReference type="ARBA" id="ARBA00004651"/>
    </source>
</evidence>
<feature type="transmembrane region" description="Helical" evidence="6">
    <location>
        <begin position="51"/>
        <end position="69"/>
    </location>
</feature>
<evidence type="ECO:0000256" key="5">
    <source>
        <dbReference type="ARBA" id="ARBA00023136"/>
    </source>
</evidence>
<dbReference type="Proteomes" id="UP000533637">
    <property type="component" value="Unassembled WGS sequence"/>
</dbReference>
<feature type="transmembrane region" description="Helical" evidence="6">
    <location>
        <begin position="389"/>
        <end position="410"/>
    </location>
</feature>
<dbReference type="RefSeq" id="WP_183671953.1">
    <property type="nucleotide sequence ID" value="NZ_BMPB01000014.1"/>
</dbReference>
<feature type="transmembrane region" description="Helical" evidence="6">
    <location>
        <begin position="308"/>
        <end position="328"/>
    </location>
</feature>
<evidence type="ECO:0000256" key="6">
    <source>
        <dbReference type="SAM" id="Phobius"/>
    </source>
</evidence>
<keyword evidence="4 6" id="KW-1133">Transmembrane helix</keyword>
<dbReference type="EMBL" id="JACHOC010000009">
    <property type="protein sequence ID" value="MBB4624206.1"/>
    <property type="molecule type" value="Genomic_DNA"/>
</dbReference>
<feature type="transmembrane region" description="Helical" evidence="6">
    <location>
        <begin position="367"/>
        <end position="383"/>
    </location>
</feature>
<comment type="caution">
    <text evidence="7">The sequence shown here is derived from an EMBL/GenBank/DDBJ whole genome shotgun (WGS) entry which is preliminary data.</text>
</comment>
<sequence length="494" mass="55977">MGIIIRQSIKGTIVTYIGAFIGFLTTFFILTKFLTPEEIGLTRVLFEAASLLSSFALLGVSSSAIRFFPYFKSEDGKNNGFFFYLLLLPFIGSIVFISLYYFLRDPITDLFIKNSELFVYYFDWVPPFMIFLLYWAVFEVYSILLMRIAVPKLIREIILRLLLVVAYLLYAFDVLDMNGFVACYISVYAISMMLAFLYVSKIGSISLKHNYSFISTDLRKQICSYTMVWMIGALGSNIVSRLDLFMVGSQLGLDYAGIYSIAFYMVAVIEIPSRSIATISSPIASSALKDGDIHAVTQLYRKVSLHQLMVGGFVFLLIWINIDNIFALIPNGEVYSQGKWVVFFLALGKLIEVTLNFGNNLISYSRYYYWGLYFTFFITGIAISLNNWLIPILGVTGAGVATTLTCLISFSAQQWLVQVKIKTNPISLKLVKLIGLFILVFGVNMLLPKYHVVIIDGIYRTVIVSLCLCSLIYMLNISEEVNILVNRFIKKLQN</sequence>
<feature type="transmembrane region" description="Helical" evidence="6">
    <location>
        <begin position="222"/>
        <end position="240"/>
    </location>
</feature>
<proteinExistence type="predicted"/>
<feature type="transmembrane region" description="Helical" evidence="6">
    <location>
        <begin position="81"/>
        <end position="104"/>
    </location>
</feature>
<feature type="transmembrane region" description="Helical" evidence="6">
    <location>
        <begin position="157"/>
        <end position="173"/>
    </location>
</feature>
<reference evidence="7 8" key="1">
    <citation type="submission" date="2020-08" db="EMBL/GenBank/DDBJ databases">
        <title>Genomic Encyclopedia of Type Strains, Phase IV (KMG-IV): sequencing the most valuable type-strain genomes for metagenomic binning, comparative biology and taxonomic classification.</title>
        <authorList>
            <person name="Goeker M."/>
        </authorList>
    </citation>
    <scope>NUCLEOTIDE SEQUENCE [LARGE SCALE GENOMIC DNA]</scope>
    <source>
        <strain evidence="7 8">DSM 102983</strain>
    </source>
</reference>
<name>A0ABR6KRZ1_9BACT</name>
<keyword evidence="8" id="KW-1185">Reference proteome</keyword>
<feature type="transmembrane region" description="Helical" evidence="6">
    <location>
        <begin position="124"/>
        <end position="145"/>
    </location>
</feature>
<evidence type="ECO:0000313" key="7">
    <source>
        <dbReference type="EMBL" id="MBB4624206.1"/>
    </source>
</evidence>
<feature type="transmembrane region" description="Helical" evidence="6">
    <location>
        <begin position="457"/>
        <end position="477"/>
    </location>
</feature>
<organism evidence="7 8">
    <name type="scientific">Parabacteroides faecis</name>
    <dbReference type="NCBI Taxonomy" id="1217282"/>
    <lineage>
        <taxon>Bacteria</taxon>
        <taxon>Pseudomonadati</taxon>
        <taxon>Bacteroidota</taxon>
        <taxon>Bacteroidia</taxon>
        <taxon>Bacteroidales</taxon>
        <taxon>Tannerellaceae</taxon>
        <taxon>Parabacteroides</taxon>
    </lineage>
</organism>